<feature type="region of interest" description="Disordered" evidence="1">
    <location>
        <begin position="42"/>
        <end position="113"/>
    </location>
</feature>
<feature type="compositionally biased region" description="Polar residues" evidence="1">
    <location>
        <begin position="14"/>
        <end position="23"/>
    </location>
</feature>
<dbReference type="EMBL" id="JAGHQM010000171">
    <property type="protein sequence ID" value="KAH0564838.1"/>
    <property type="molecule type" value="Genomic_DNA"/>
</dbReference>
<feature type="region of interest" description="Disordered" evidence="1">
    <location>
        <begin position="135"/>
        <end position="167"/>
    </location>
</feature>
<name>A0A9P8RSB1_9PEZI</name>
<dbReference type="AlphaFoldDB" id="A0A9P8RSB1"/>
<reference evidence="2" key="1">
    <citation type="submission" date="2021-03" db="EMBL/GenBank/DDBJ databases">
        <title>Comparative genomics and phylogenomic investigation of the class Geoglossomycetes provide insights into ecological specialization and systematics.</title>
        <authorList>
            <person name="Melie T."/>
            <person name="Pirro S."/>
            <person name="Miller A.N."/>
            <person name="Quandt A."/>
        </authorList>
    </citation>
    <scope>NUCLEOTIDE SEQUENCE</scope>
    <source>
        <strain evidence="2">CAQ_001_2017</strain>
    </source>
</reference>
<evidence type="ECO:0000313" key="2">
    <source>
        <dbReference type="EMBL" id="KAH0564838.1"/>
    </source>
</evidence>
<protein>
    <submittedName>
        <fullName evidence="2">Uncharacterized protein</fullName>
    </submittedName>
</protein>
<comment type="caution">
    <text evidence="2">The sequence shown here is derived from an EMBL/GenBank/DDBJ whole genome shotgun (WGS) entry which is preliminary data.</text>
</comment>
<sequence>MARRRGCTPGPYNGNPNTATTQNADSWAMFASAAFFTRAWNLQSPPQPDCSSPLTDYDNSNPEGSREPDTNRTDASFNSPLPPPADPAANPLPDGPVPSLPFDPNGPRLTGVATPFPGAEAYFSSLSLTVAFTTTARPLPSPPPTDTPKPLSLPPLPPCVGTPSFPC</sequence>
<evidence type="ECO:0000256" key="1">
    <source>
        <dbReference type="SAM" id="MobiDB-lite"/>
    </source>
</evidence>
<gene>
    <name evidence="2" type="ORF">GP486_001774</name>
</gene>
<feature type="region of interest" description="Disordered" evidence="1">
    <location>
        <begin position="1"/>
        <end position="23"/>
    </location>
</feature>
<dbReference type="Proteomes" id="UP000750711">
    <property type="component" value="Unassembled WGS sequence"/>
</dbReference>
<keyword evidence="3" id="KW-1185">Reference proteome</keyword>
<feature type="compositionally biased region" description="Pro residues" evidence="1">
    <location>
        <begin position="139"/>
        <end position="167"/>
    </location>
</feature>
<proteinExistence type="predicted"/>
<organism evidence="2 3">
    <name type="scientific">Trichoglossum hirsutum</name>
    <dbReference type="NCBI Taxonomy" id="265104"/>
    <lineage>
        <taxon>Eukaryota</taxon>
        <taxon>Fungi</taxon>
        <taxon>Dikarya</taxon>
        <taxon>Ascomycota</taxon>
        <taxon>Pezizomycotina</taxon>
        <taxon>Geoglossomycetes</taxon>
        <taxon>Geoglossales</taxon>
        <taxon>Geoglossaceae</taxon>
        <taxon>Trichoglossum</taxon>
    </lineage>
</organism>
<accession>A0A9P8RSB1</accession>
<evidence type="ECO:0000313" key="3">
    <source>
        <dbReference type="Proteomes" id="UP000750711"/>
    </source>
</evidence>
<feature type="compositionally biased region" description="Polar residues" evidence="1">
    <location>
        <begin position="42"/>
        <end position="63"/>
    </location>
</feature>